<protein>
    <submittedName>
        <fullName evidence="1">Uncharacterized protein</fullName>
    </submittedName>
</protein>
<accession>A0A1G8J0P0</accession>
<evidence type="ECO:0000313" key="2">
    <source>
        <dbReference type="Proteomes" id="UP000198656"/>
    </source>
</evidence>
<dbReference type="OrthoDB" id="2085013at2"/>
<proteinExistence type="predicted"/>
<dbReference type="EMBL" id="FNCP01000030">
    <property type="protein sequence ID" value="SDI24547.1"/>
    <property type="molecule type" value="Genomic_DNA"/>
</dbReference>
<keyword evidence="2" id="KW-1185">Reference proteome</keyword>
<organism evidence="1 2">
    <name type="scientific">Desulfosporosinus hippei DSM 8344</name>
    <dbReference type="NCBI Taxonomy" id="1121419"/>
    <lineage>
        <taxon>Bacteria</taxon>
        <taxon>Bacillati</taxon>
        <taxon>Bacillota</taxon>
        <taxon>Clostridia</taxon>
        <taxon>Eubacteriales</taxon>
        <taxon>Desulfitobacteriaceae</taxon>
        <taxon>Desulfosporosinus</taxon>
    </lineage>
</organism>
<dbReference type="Proteomes" id="UP000198656">
    <property type="component" value="Unassembled WGS sequence"/>
</dbReference>
<reference evidence="2" key="1">
    <citation type="submission" date="2016-10" db="EMBL/GenBank/DDBJ databases">
        <authorList>
            <person name="Varghese N."/>
            <person name="Submissions S."/>
        </authorList>
    </citation>
    <scope>NUCLEOTIDE SEQUENCE [LARGE SCALE GENOMIC DNA]</scope>
    <source>
        <strain evidence="2">DSM 8344</strain>
    </source>
</reference>
<name>A0A1G8J0P0_9FIRM</name>
<dbReference type="AlphaFoldDB" id="A0A1G8J0P0"/>
<evidence type="ECO:0000313" key="1">
    <source>
        <dbReference type="EMBL" id="SDI24547.1"/>
    </source>
</evidence>
<dbReference type="RefSeq" id="WP_092335370.1">
    <property type="nucleotide sequence ID" value="NZ_FNCP01000030.1"/>
</dbReference>
<sequence length="104" mass="11594">MDGLALVFFLAVLVEKVVEIFKDIVYTVPFFPDKFRPLTLELLSLACGVILAFQSRINAFELLDVEISNPKVGMVITGLVIGKGANFAHDFFHSYGKNKKSIEK</sequence>
<gene>
    <name evidence="1" type="ORF">SAMN05443529_13053</name>
</gene>